<dbReference type="CDD" id="cd05403">
    <property type="entry name" value="NT_KNTase_like"/>
    <property type="match status" value="1"/>
</dbReference>
<evidence type="ECO:0000256" key="11">
    <source>
        <dbReference type="ARBA" id="ARBA00038276"/>
    </source>
</evidence>
<dbReference type="GO" id="GO:0016787">
    <property type="term" value="F:hydrolase activity"/>
    <property type="evidence" value="ECO:0007669"/>
    <property type="project" value="UniProtKB-KW"/>
</dbReference>
<keyword evidence="10" id="KW-0460">Magnesium</keyword>
<dbReference type="InterPro" id="IPR008201">
    <property type="entry name" value="HepT-like"/>
</dbReference>
<keyword evidence="5" id="KW-0540">Nuclease</keyword>
<organism evidence="13 14">
    <name type="scientific">Adonisia turfae CCMR0081</name>
    <dbReference type="NCBI Taxonomy" id="2292702"/>
    <lineage>
        <taxon>Bacteria</taxon>
        <taxon>Bacillati</taxon>
        <taxon>Cyanobacteriota</taxon>
        <taxon>Adonisia</taxon>
        <taxon>Adonisia turfae</taxon>
    </lineage>
</organism>
<dbReference type="InterPro" id="IPR002934">
    <property type="entry name" value="Polymerase_NTP_transf_dom"/>
</dbReference>
<comment type="cofactor">
    <cofactor evidence="1">
        <name>Mg(2+)</name>
        <dbReference type="ChEBI" id="CHEBI:18420"/>
    </cofactor>
</comment>
<dbReference type="InterPro" id="IPR052038">
    <property type="entry name" value="Type-VII_TA_antitoxin"/>
</dbReference>
<evidence type="ECO:0000256" key="2">
    <source>
        <dbReference type="ARBA" id="ARBA00022649"/>
    </source>
</evidence>
<dbReference type="Pfam" id="PF01934">
    <property type="entry name" value="HepT-like"/>
    <property type="match status" value="1"/>
</dbReference>
<dbReference type="PANTHER" id="PTHR33571">
    <property type="entry name" value="SSL8005 PROTEIN"/>
    <property type="match status" value="1"/>
</dbReference>
<evidence type="ECO:0000256" key="4">
    <source>
        <dbReference type="ARBA" id="ARBA00022695"/>
    </source>
</evidence>
<sequence length="237" mass="26818">MKEQQRLALTSEYLETVLERIETVLETVAKHDRASFLADPLISSAVEFKLSRLAVELERVSEYFRQSCPAVDWQTSIDFGNRLVDEYYAVTTDRVWDFVHNTIPDLKAQLMGILPQMDDFVGAGLEKLSEKETTISVQPAAYKLDDIKAMLLLRKPKIREKYHIAELGIFGSYVRGEQTAASDLDILIERPAGLSLFQLLELGDQLSDELGVKVDLVTKQGLKPKVKERVLAEVVYV</sequence>
<name>A0A6M0RIN5_9CYAN</name>
<dbReference type="GO" id="GO:0004540">
    <property type="term" value="F:RNA nuclease activity"/>
    <property type="evidence" value="ECO:0007669"/>
    <property type="project" value="InterPro"/>
</dbReference>
<evidence type="ECO:0000256" key="1">
    <source>
        <dbReference type="ARBA" id="ARBA00001946"/>
    </source>
</evidence>
<evidence type="ECO:0000256" key="5">
    <source>
        <dbReference type="ARBA" id="ARBA00022722"/>
    </source>
</evidence>
<dbReference type="InterPro" id="IPR043519">
    <property type="entry name" value="NT_sf"/>
</dbReference>
<keyword evidence="8" id="KW-0378">Hydrolase</keyword>
<keyword evidence="3" id="KW-0808">Transferase</keyword>
<evidence type="ECO:0000259" key="12">
    <source>
        <dbReference type="Pfam" id="PF01909"/>
    </source>
</evidence>
<comment type="similarity">
    <text evidence="11">Belongs to the MntA antitoxin family.</text>
</comment>
<proteinExistence type="inferred from homology"/>
<keyword evidence="14" id="KW-1185">Reference proteome</keyword>
<dbReference type="AlphaFoldDB" id="A0A6M0RIN5"/>
<dbReference type="Gene3D" id="3.30.460.10">
    <property type="entry name" value="Beta Polymerase, domain 2"/>
    <property type="match status" value="1"/>
</dbReference>
<accession>A0A6M0RIN5</accession>
<dbReference type="Proteomes" id="UP000481033">
    <property type="component" value="Unassembled WGS sequence"/>
</dbReference>
<feature type="domain" description="Polymerase nucleotidyl transferase" evidence="12">
    <location>
        <begin position="158"/>
        <end position="236"/>
    </location>
</feature>
<comment type="caution">
    <text evidence="13">The sequence shown here is derived from an EMBL/GenBank/DDBJ whole genome shotgun (WGS) entry which is preliminary data.</text>
</comment>
<dbReference type="SUPFAM" id="SSF81301">
    <property type="entry name" value="Nucleotidyltransferase"/>
    <property type="match status" value="1"/>
</dbReference>
<protein>
    <submittedName>
        <fullName evidence="13">DUF86 domain-containing protein</fullName>
    </submittedName>
</protein>
<keyword evidence="6" id="KW-0479">Metal-binding</keyword>
<evidence type="ECO:0000256" key="10">
    <source>
        <dbReference type="ARBA" id="ARBA00022842"/>
    </source>
</evidence>
<gene>
    <name evidence="13" type="ORF">DXZ20_10395</name>
</gene>
<dbReference type="GO" id="GO:0046872">
    <property type="term" value="F:metal ion binding"/>
    <property type="evidence" value="ECO:0007669"/>
    <property type="project" value="UniProtKB-KW"/>
</dbReference>
<keyword evidence="7" id="KW-0547">Nucleotide-binding</keyword>
<evidence type="ECO:0000256" key="9">
    <source>
        <dbReference type="ARBA" id="ARBA00022840"/>
    </source>
</evidence>
<dbReference type="GO" id="GO:0005524">
    <property type="term" value="F:ATP binding"/>
    <property type="evidence" value="ECO:0007669"/>
    <property type="project" value="UniProtKB-KW"/>
</dbReference>
<evidence type="ECO:0000256" key="3">
    <source>
        <dbReference type="ARBA" id="ARBA00022679"/>
    </source>
</evidence>
<dbReference type="PANTHER" id="PTHR33571:SF19">
    <property type="entry name" value="PROTEIN ADENYLYLTRANSFERASE MJ0128-RELATED"/>
    <property type="match status" value="1"/>
</dbReference>
<keyword evidence="4" id="KW-0548">Nucleotidyltransferase</keyword>
<evidence type="ECO:0000256" key="7">
    <source>
        <dbReference type="ARBA" id="ARBA00022741"/>
    </source>
</evidence>
<dbReference type="EMBL" id="QXHD01000004">
    <property type="protein sequence ID" value="NEZ56074.1"/>
    <property type="molecule type" value="Genomic_DNA"/>
</dbReference>
<dbReference type="GO" id="GO:0016779">
    <property type="term" value="F:nucleotidyltransferase activity"/>
    <property type="evidence" value="ECO:0007669"/>
    <property type="project" value="UniProtKB-KW"/>
</dbReference>
<evidence type="ECO:0000313" key="14">
    <source>
        <dbReference type="Proteomes" id="UP000481033"/>
    </source>
</evidence>
<reference evidence="13 14" key="1">
    <citation type="journal article" date="2020" name="Microb. Ecol.">
        <title>Ecogenomics of the Marine Benthic Filamentous Cyanobacterium Adonisia.</title>
        <authorList>
            <person name="Walter J.M."/>
            <person name="Coutinho F.H."/>
            <person name="Leomil L."/>
            <person name="Hargreaves P.I."/>
            <person name="Campeao M.E."/>
            <person name="Vieira V.V."/>
            <person name="Silva B.S."/>
            <person name="Fistarol G.O."/>
            <person name="Salomon P.S."/>
            <person name="Sawabe T."/>
            <person name="Mino S."/>
            <person name="Hosokawa M."/>
            <person name="Miyashita H."/>
            <person name="Maruyama F."/>
            <person name="van Verk M.C."/>
            <person name="Dutilh B.E."/>
            <person name="Thompson C.C."/>
            <person name="Thompson F.L."/>
        </authorList>
    </citation>
    <scope>NUCLEOTIDE SEQUENCE [LARGE SCALE GENOMIC DNA]</scope>
    <source>
        <strain evidence="13 14">CCMR0081</strain>
    </source>
</reference>
<evidence type="ECO:0000313" key="13">
    <source>
        <dbReference type="EMBL" id="NEZ56074.1"/>
    </source>
</evidence>
<keyword evidence="9" id="KW-0067">ATP-binding</keyword>
<dbReference type="RefSeq" id="WP_163697999.1">
    <property type="nucleotide sequence ID" value="NZ_QXHD01000004.1"/>
</dbReference>
<dbReference type="GO" id="GO:0110001">
    <property type="term" value="C:toxin-antitoxin complex"/>
    <property type="evidence" value="ECO:0007669"/>
    <property type="project" value="InterPro"/>
</dbReference>
<evidence type="ECO:0000256" key="6">
    <source>
        <dbReference type="ARBA" id="ARBA00022723"/>
    </source>
</evidence>
<dbReference type="Pfam" id="PF01909">
    <property type="entry name" value="NTP_transf_2"/>
    <property type="match status" value="1"/>
</dbReference>
<evidence type="ECO:0000256" key="8">
    <source>
        <dbReference type="ARBA" id="ARBA00022801"/>
    </source>
</evidence>
<keyword evidence="2" id="KW-1277">Toxin-antitoxin system</keyword>